<gene>
    <name evidence="4" type="ORF">Pla133_38670</name>
</gene>
<dbReference type="InterPro" id="IPR000917">
    <property type="entry name" value="Sulfatase_N"/>
</dbReference>
<dbReference type="InterPro" id="IPR017850">
    <property type="entry name" value="Alkaline_phosphatase_core_sf"/>
</dbReference>
<dbReference type="AlphaFoldDB" id="A0A518BP60"/>
<evidence type="ECO:0000256" key="2">
    <source>
        <dbReference type="ARBA" id="ARBA00022801"/>
    </source>
</evidence>
<keyword evidence="2" id="KW-0378">Hydrolase</keyword>
<dbReference type="InterPro" id="IPR050738">
    <property type="entry name" value="Sulfatase"/>
</dbReference>
<evidence type="ECO:0000313" key="4">
    <source>
        <dbReference type="EMBL" id="QDU68764.1"/>
    </source>
</evidence>
<feature type="domain" description="Sulfatase N-terminal" evidence="3">
    <location>
        <begin position="49"/>
        <end position="380"/>
    </location>
</feature>
<dbReference type="KEGG" id="pbap:Pla133_38670"/>
<proteinExistence type="inferred from homology"/>
<keyword evidence="5" id="KW-1185">Reference proteome</keyword>
<dbReference type="Gene3D" id="3.40.720.10">
    <property type="entry name" value="Alkaline Phosphatase, subunit A"/>
    <property type="match status" value="1"/>
</dbReference>
<organism evidence="4 5">
    <name type="scientific">Engelhardtia mirabilis</name>
    <dbReference type="NCBI Taxonomy" id="2528011"/>
    <lineage>
        <taxon>Bacteria</taxon>
        <taxon>Pseudomonadati</taxon>
        <taxon>Planctomycetota</taxon>
        <taxon>Planctomycetia</taxon>
        <taxon>Planctomycetia incertae sedis</taxon>
        <taxon>Engelhardtia</taxon>
    </lineage>
</organism>
<dbReference type="Pfam" id="PF00884">
    <property type="entry name" value="Sulfatase"/>
    <property type="match status" value="1"/>
</dbReference>
<comment type="similarity">
    <text evidence="1">Belongs to the sulfatase family.</text>
</comment>
<dbReference type="SUPFAM" id="SSF53649">
    <property type="entry name" value="Alkaline phosphatase-like"/>
    <property type="match status" value="1"/>
</dbReference>
<evidence type="ECO:0000313" key="5">
    <source>
        <dbReference type="Proteomes" id="UP000316921"/>
    </source>
</evidence>
<dbReference type="GO" id="GO:0004065">
    <property type="term" value="F:arylsulfatase activity"/>
    <property type="evidence" value="ECO:0007669"/>
    <property type="project" value="TreeGrafter"/>
</dbReference>
<dbReference type="PANTHER" id="PTHR42693">
    <property type="entry name" value="ARYLSULFATASE FAMILY MEMBER"/>
    <property type="match status" value="1"/>
</dbReference>
<name>A0A518BP60_9BACT</name>
<dbReference type="EMBL" id="CP036287">
    <property type="protein sequence ID" value="QDU68764.1"/>
    <property type="molecule type" value="Genomic_DNA"/>
</dbReference>
<dbReference type="PANTHER" id="PTHR42693:SF53">
    <property type="entry name" value="ENDO-4-O-SULFATASE"/>
    <property type="match status" value="1"/>
</dbReference>
<sequence>MSCRRTHRLPGVAHPRRRSRALALVATLAAAGALGACREAKRPGEPPRDVLLITVDTLRADHVTYWNYPRPTTNLGFGEAEWISGRALAIDDLAGQGVAFANAFAPRGQTFPSVATLMTGATPFEHGSVDNRDRLRDDVVTLAERLGEAGFATGGFTANRLLVPGSGIEQGFDRFFPAAEQVLAYFGDPNRDRDRDVLAAASEWVTAQRAAEPDRPTFTWVHLMGPHLPYDPAPLGDTDFAAQFVDPYYEGEADGSREFLDAAYAEDRPLSGLDVQQVVSYYDAEIARVNRLLNGFLYVYGRIDEPDGVRPLERTLLVFAADHGEELYQRNRYWAHSKSVYSSVLHVPLFFRHPKSLTGRRVMAELVTLADVAPTICDWFELEPPNDASGRSLLPTFYENDPREFAPSPAFGHWRDSIFTVRTEHWRLVWNPDGVQPDDPPAGPYHVPPLALYDLERDPLELVDCAAAHPKVVAKLLDQLQQWIASQPVDRERQRELGADRAAALEALGYIDGDEARRAGAETRADPEDGAE</sequence>
<protein>
    <submittedName>
        <fullName evidence="4">Sulfatase</fullName>
    </submittedName>
</protein>
<dbReference type="CDD" id="cd16148">
    <property type="entry name" value="sulfatase_like"/>
    <property type="match status" value="1"/>
</dbReference>
<dbReference type="Gene3D" id="3.30.1120.10">
    <property type="match status" value="1"/>
</dbReference>
<evidence type="ECO:0000259" key="3">
    <source>
        <dbReference type="Pfam" id="PF00884"/>
    </source>
</evidence>
<evidence type="ECO:0000256" key="1">
    <source>
        <dbReference type="ARBA" id="ARBA00008779"/>
    </source>
</evidence>
<accession>A0A518BP60</accession>
<dbReference type="RefSeq" id="WP_419191720.1">
    <property type="nucleotide sequence ID" value="NZ_CP036287.1"/>
</dbReference>
<dbReference type="Proteomes" id="UP000316921">
    <property type="component" value="Chromosome"/>
</dbReference>
<reference evidence="4 5" key="1">
    <citation type="submission" date="2019-02" db="EMBL/GenBank/DDBJ databases">
        <title>Deep-cultivation of Planctomycetes and their phenomic and genomic characterization uncovers novel biology.</title>
        <authorList>
            <person name="Wiegand S."/>
            <person name="Jogler M."/>
            <person name="Boedeker C."/>
            <person name="Pinto D."/>
            <person name="Vollmers J."/>
            <person name="Rivas-Marin E."/>
            <person name="Kohn T."/>
            <person name="Peeters S.H."/>
            <person name="Heuer A."/>
            <person name="Rast P."/>
            <person name="Oberbeckmann S."/>
            <person name="Bunk B."/>
            <person name="Jeske O."/>
            <person name="Meyerdierks A."/>
            <person name="Storesund J.E."/>
            <person name="Kallscheuer N."/>
            <person name="Luecker S."/>
            <person name="Lage O.M."/>
            <person name="Pohl T."/>
            <person name="Merkel B.J."/>
            <person name="Hornburger P."/>
            <person name="Mueller R.-W."/>
            <person name="Bruemmer F."/>
            <person name="Labrenz M."/>
            <person name="Spormann A.M."/>
            <person name="Op den Camp H."/>
            <person name="Overmann J."/>
            <person name="Amann R."/>
            <person name="Jetten M.S.M."/>
            <person name="Mascher T."/>
            <person name="Medema M.H."/>
            <person name="Devos D.P."/>
            <person name="Kaster A.-K."/>
            <person name="Ovreas L."/>
            <person name="Rohde M."/>
            <person name="Galperin M.Y."/>
            <person name="Jogler C."/>
        </authorList>
    </citation>
    <scope>NUCLEOTIDE SEQUENCE [LARGE SCALE GENOMIC DNA]</scope>
    <source>
        <strain evidence="4 5">Pla133</strain>
    </source>
</reference>